<evidence type="ECO:0000313" key="4">
    <source>
        <dbReference type="Proteomes" id="UP001518989"/>
    </source>
</evidence>
<accession>A0ABS3KPF0</accession>
<dbReference type="Proteomes" id="UP001518989">
    <property type="component" value="Unassembled WGS sequence"/>
</dbReference>
<gene>
    <name evidence="3" type="ORF">IAI61_09685</name>
</gene>
<keyword evidence="2" id="KW-0812">Transmembrane</keyword>
<dbReference type="RefSeq" id="WP_207416849.1">
    <property type="nucleotide sequence ID" value="NZ_CP061177.1"/>
</dbReference>
<keyword evidence="4" id="KW-1185">Reference proteome</keyword>
<name>A0ABS3KPF0_9PROT</name>
<reference evidence="3 4" key="1">
    <citation type="submission" date="2020-09" db="EMBL/GenBank/DDBJ databases">
        <title>Roseomonas.</title>
        <authorList>
            <person name="Zhu W."/>
        </authorList>
    </citation>
    <scope>NUCLEOTIDE SEQUENCE [LARGE SCALE GENOMIC DNA]</scope>
    <source>
        <strain evidence="3 4">573</strain>
    </source>
</reference>
<comment type="caution">
    <text evidence="3">The sequence shown here is derived from an EMBL/GenBank/DDBJ whole genome shotgun (WGS) entry which is preliminary data.</text>
</comment>
<evidence type="ECO:0000256" key="2">
    <source>
        <dbReference type="SAM" id="Phobius"/>
    </source>
</evidence>
<keyword evidence="2" id="KW-1133">Transmembrane helix</keyword>
<feature type="transmembrane region" description="Helical" evidence="2">
    <location>
        <begin position="83"/>
        <end position="105"/>
    </location>
</feature>
<evidence type="ECO:0000256" key="1">
    <source>
        <dbReference type="SAM" id="MobiDB-lite"/>
    </source>
</evidence>
<protein>
    <submittedName>
        <fullName evidence="3">Uncharacterized protein</fullName>
    </submittedName>
</protein>
<sequence length="111" mass="12357">MADVCIARYHLSSDACAPRLSLPKNRKTAKADQKLPSSRTQRQAASPVKAIKQTARKRKTGKPKLTAKQVKQIAARQAARRRLLFAVGDYALGLAMLAGAVWWLITFLERR</sequence>
<evidence type="ECO:0000313" key="3">
    <source>
        <dbReference type="EMBL" id="MBO1079302.1"/>
    </source>
</evidence>
<proteinExistence type="predicted"/>
<keyword evidence="2" id="KW-0472">Membrane</keyword>
<feature type="compositionally biased region" description="Polar residues" evidence="1">
    <location>
        <begin position="35"/>
        <end position="44"/>
    </location>
</feature>
<organism evidence="3 4">
    <name type="scientific">Roseomonas haemaphysalidis</name>
    <dbReference type="NCBI Taxonomy" id="2768162"/>
    <lineage>
        <taxon>Bacteria</taxon>
        <taxon>Pseudomonadati</taxon>
        <taxon>Pseudomonadota</taxon>
        <taxon>Alphaproteobacteria</taxon>
        <taxon>Acetobacterales</taxon>
        <taxon>Roseomonadaceae</taxon>
        <taxon>Roseomonas</taxon>
    </lineage>
</organism>
<dbReference type="EMBL" id="JACTNG010000004">
    <property type="protein sequence ID" value="MBO1079302.1"/>
    <property type="molecule type" value="Genomic_DNA"/>
</dbReference>
<feature type="region of interest" description="Disordered" evidence="1">
    <location>
        <begin position="22"/>
        <end position="68"/>
    </location>
</feature>